<dbReference type="InterPro" id="IPR000182">
    <property type="entry name" value="GNAT_dom"/>
</dbReference>
<organism evidence="2 3">
    <name type="scientific">Leptospira yasudae</name>
    <dbReference type="NCBI Taxonomy" id="2202201"/>
    <lineage>
        <taxon>Bacteria</taxon>
        <taxon>Pseudomonadati</taxon>
        <taxon>Spirochaetota</taxon>
        <taxon>Spirochaetia</taxon>
        <taxon>Leptospirales</taxon>
        <taxon>Leptospiraceae</taxon>
        <taxon>Leptospira</taxon>
    </lineage>
</organism>
<dbReference type="AlphaFoldDB" id="A0A6N4QUB9"/>
<keyword evidence="2" id="KW-0808">Transferase</keyword>
<evidence type="ECO:0000259" key="1">
    <source>
        <dbReference type="PROSITE" id="PS51186"/>
    </source>
</evidence>
<reference evidence="2 3" key="1">
    <citation type="journal article" date="2019" name="PLoS Negl. Trop. Dis.">
        <title>Revisiting the worldwide diversity of Leptospira species in the environment.</title>
        <authorList>
            <person name="Vincent A.T."/>
            <person name="Schiettekatte O."/>
            <person name="Bourhy P."/>
            <person name="Veyrier F.J."/>
            <person name="Picardeau M."/>
        </authorList>
    </citation>
    <scope>NUCLEOTIDE SEQUENCE [LARGE SCALE GENOMIC DNA]</scope>
    <source>
        <strain evidence="2 3">201702445</strain>
    </source>
</reference>
<feature type="domain" description="N-acetyltransferase" evidence="1">
    <location>
        <begin position="8"/>
        <end position="173"/>
    </location>
</feature>
<evidence type="ECO:0000313" key="2">
    <source>
        <dbReference type="EMBL" id="TGL84606.1"/>
    </source>
</evidence>
<dbReference type="RefSeq" id="WP_135571910.1">
    <property type="nucleotide sequence ID" value="NZ_RQGK01000072.1"/>
</dbReference>
<dbReference type="Proteomes" id="UP000297613">
    <property type="component" value="Unassembled WGS sequence"/>
</dbReference>
<dbReference type="GO" id="GO:0016747">
    <property type="term" value="F:acyltransferase activity, transferring groups other than amino-acyl groups"/>
    <property type="evidence" value="ECO:0007669"/>
    <property type="project" value="InterPro"/>
</dbReference>
<proteinExistence type="predicted"/>
<dbReference type="EMBL" id="RQGM01000038">
    <property type="protein sequence ID" value="TGL84606.1"/>
    <property type="molecule type" value="Genomic_DNA"/>
</dbReference>
<dbReference type="SUPFAM" id="SSF55729">
    <property type="entry name" value="Acyl-CoA N-acyltransferases (Nat)"/>
    <property type="match status" value="1"/>
</dbReference>
<dbReference type="Pfam" id="PF13302">
    <property type="entry name" value="Acetyltransf_3"/>
    <property type="match status" value="1"/>
</dbReference>
<gene>
    <name evidence="2" type="ORF">EHQ83_10775</name>
</gene>
<accession>A0A6N4QUB9</accession>
<dbReference type="Gene3D" id="3.40.630.30">
    <property type="match status" value="1"/>
</dbReference>
<protein>
    <submittedName>
        <fullName evidence="2">N-acetyltransferase</fullName>
    </submittedName>
</protein>
<comment type="caution">
    <text evidence="2">The sequence shown here is derived from an EMBL/GenBank/DDBJ whole genome shotgun (WGS) entry which is preliminary data.</text>
</comment>
<name>A0A6N4QUB9_9LEPT</name>
<dbReference type="InterPro" id="IPR016181">
    <property type="entry name" value="Acyl_CoA_acyltransferase"/>
</dbReference>
<evidence type="ECO:0000313" key="3">
    <source>
        <dbReference type="Proteomes" id="UP000297613"/>
    </source>
</evidence>
<dbReference type="PROSITE" id="PS51186">
    <property type="entry name" value="GNAT"/>
    <property type="match status" value="1"/>
</dbReference>
<sequence>MSNRDHSIRLEPSVLEDRRRFYDWLVHPELVPFLLGPPLFPDADIPTWEEFSADYLDYFFTGSNPELGRCYRILMDEVCIGQINYASGLPSHLVAELDIWMSSPEFCGHGYGVEAIQILSGILLNDLGKEELVIRPSARNPRAVRAYEKAGFRRIEIDREAAAVSYGNGDYYDDVVLVLRKNP</sequence>